<proteinExistence type="inferred from homology"/>
<feature type="transmembrane region" description="Helical" evidence="13">
    <location>
        <begin position="190"/>
        <end position="212"/>
    </location>
</feature>
<dbReference type="GO" id="GO:0005886">
    <property type="term" value="C:plasma membrane"/>
    <property type="evidence" value="ECO:0007669"/>
    <property type="project" value="UniProtKB-SubCell"/>
</dbReference>
<organism evidence="14 15">
    <name type="scientific">Ottowia testudinis</name>
    <dbReference type="NCBI Taxonomy" id="2816950"/>
    <lineage>
        <taxon>Bacteria</taxon>
        <taxon>Pseudomonadati</taxon>
        <taxon>Pseudomonadota</taxon>
        <taxon>Betaproteobacteria</taxon>
        <taxon>Burkholderiales</taxon>
        <taxon>Comamonadaceae</taxon>
        <taxon>Ottowia</taxon>
    </lineage>
</organism>
<dbReference type="Pfam" id="PF03379">
    <property type="entry name" value="CcmB"/>
    <property type="match status" value="1"/>
</dbReference>
<protein>
    <recommendedName>
        <fullName evidence="4 12">Heme exporter protein B</fullName>
    </recommendedName>
</protein>
<keyword evidence="11 12" id="KW-0472">Membrane</keyword>
<dbReference type="GO" id="GO:0015232">
    <property type="term" value="F:heme transmembrane transporter activity"/>
    <property type="evidence" value="ECO:0007669"/>
    <property type="project" value="InterPro"/>
</dbReference>
<keyword evidence="15" id="KW-1185">Reference proteome</keyword>
<keyword evidence="10 13" id="KW-1133">Transmembrane helix</keyword>
<comment type="subcellular location">
    <subcellularLocation>
        <location evidence="2">Cell inner membrane</location>
        <topology evidence="2">Multi-pass membrane protein</topology>
    </subcellularLocation>
</comment>
<name>A0A975H5D1_9BURK</name>
<dbReference type="PRINTS" id="PR01414">
    <property type="entry name" value="CCMBBIOGNSIS"/>
</dbReference>
<feature type="transmembrane region" description="Helical" evidence="13">
    <location>
        <begin position="154"/>
        <end position="178"/>
    </location>
</feature>
<dbReference type="KEGG" id="otd:J1M35_03395"/>
<keyword evidence="7 12" id="KW-0997">Cell inner membrane</keyword>
<comment type="function">
    <text evidence="1 12">Required for the export of heme to the periplasm for the biogenesis of c-type cytochromes.</text>
</comment>
<feature type="transmembrane region" description="Helical" evidence="13">
    <location>
        <begin position="124"/>
        <end position="147"/>
    </location>
</feature>
<feature type="transmembrane region" description="Helical" evidence="13">
    <location>
        <begin position="39"/>
        <end position="59"/>
    </location>
</feature>
<reference evidence="14" key="1">
    <citation type="submission" date="2021-03" db="EMBL/GenBank/DDBJ databases">
        <title>Ottowia sp. 27C isolated from the cloaca of a Giant Asian pond turtle (Heosemys grandis).</title>
        <authorList>
            <person name="Spergser J."/>
            <person name="Busse H.-J."/>
        </authorList>
    </citation>
    <scope>NUCLEOTIDE SEQUENCE</scope>
    <source>
        <strain evidence="14">27C</strain>
    </source>
</reference>
<evidence type="ECO:0000256" key="5">
    <source>
        <dbReference type="ARBA" id="ARBA00022448"/>
    </source>
</evidence>
<keyword evidence="9 12" id="KW-0201">Cytochrome c-type biogenesis</keyword>
<evidence type="ECO:0000256" key="1">
    <source>
        <dbReference type="ARBA" id="ARBA00002442"/>
    </source>
</evidence>
<keyword evidence="6 12" id="KW-1003">Cell membrane</keyword>
<sequence length="218" mass="22383">MREWAQAVRQPVDVAWHALFFVVVSSLFPLSLKPDPDTLRLLAPGVLWVAALLAVLLASSRMFQDDLRSGWVDQWVLTCAATGTPLSLLVAARLAAQWLLAALPVLAVAPLVALQFGLGAWPLAVLMAALALGTAVLVLVTGVAAALAGGLRGAALLVMLIVLPLVAPAIIFGAMAVHHAVRGQPVGAELALLGAMLAVALLVCPLLAAVGLRAAAEG</sequence>
<evidence type="ECO:0000256" key="9">
    <source>
        <dbReference type="ARBA" id="ARBA00022748"/>
    </source>
</evidence>
<comment type="similarity">
    <text evidence="3 12">Belongs to the CcmB/CycW/HelB family.</text>
</comment>
<keyword evidence="5 12" id="KW-0813">Transport</keyword>
<evidence type="ECO:0000313" key="14">
    <source>
        <dbReference type="EMBL" id="QTD47251.1"/>
    </source>
</evidence>
<feature type="transmembrane region" description="Helical" evidence="13">
    <location>
        <begin position="71"/>
        <end position="91"/>
    </location>
</feature>
<dbReference type="GO" id="GO:0017004">
    <property type="term" value="P:cytochrome complex assembly"/>
    <property type="evidence" value="ECO:0007669"/>
    <property type="project" value="UniProtKB-KW"/>
</dbReference>
<keyword evidence="8 13" id="KW-0812">Transmembrane</keyword>
<evidence type="ECO:0000256" key="3">
    <source>
        <dbReference type="ARBA" id="ARBA00010544"/>
    </source>
</evidence>
<feature type="transmembrane region" description="Helical" evidence="13">
    <location>
        <begin position="14"/>
        <end position="32"/>
    </location>
</feature>
<evidence type="ECO:0000256" key="12">
    <source>
        <dbReference type="PIRNR" id="PIRNR002764"/>
    </source>
</evidence>
<evidence type="ECO:0000256" key="7">
    <source>
        <dbReference type="ARBA" id="ARBA00022519"/>
    </source>
</evidence>
<evidence type="ECO:0000256" key="11">
    <source>
        <dbReference type="ARBA" id="ARBA00023136"/>
    </source>
</evidence>
<accession>A0A975H5D1</accession>
<dbReference type="GO" id="GO:1903607">
    <property type="term" value="P:cytochrome c biosynthetic process"/>
    <property type="evidence" value="ECO:0007669"/>
    <property type="project" value="TreeGrafter"/>
</dbReference>
<evidence type="ECO:0000256" key="2">
    <source>
        <dbReference type="ARBA" id="ARBA00004429"/>
    </source>
</evidence>
<dbReference type="InterPro" id="IPR026031">
    <property type="entry name" value="Cyt_c_CcmB_bac"/>
</dbReference>
<evidence type="ECO:0000313" key="15">
    <source>
        <dbReference type="Proteomes" id="UP000663903"/>
    </source>
</evidence>
<evidence type="ECO:0000256" key="10">
    <source>
        <dbReference type="ARBA" id="ARBA00022989"/>
    </source>
</evidence>
<gene>
    <name evidence="14" type="ORF">J1M35_03395</name>
</gene>
<dbReference type="Proteomes" id="UP000663903">
    <property type="component" value="Chromosome"/>
</dbReference>
<evidence type="ECO:0000256" key="8">
    <source>
        <dbReference type="ARBA" id="ARBA00022692"/>
    </source>
</evidence>
<dbReference type="InterPro" id="IPR003544">
    <property type="entry name" value="Cyt_c_biogenesis_CcmB"/>
</dbReference>
<evidence type="ECO:0000256" key="13">
    <source>
        <dbReference type="SAM" id="Phobius"/>
    </source>
</evidence>
<dbReference type="PANTHER" id="PTHR30070:SF1">
    <property type="entry name" value="CYTOCHROME C BIOGENESIS B-RELATED"/>
    <property type="match status" value="1"/>
</dbReference>
<dbReference type="AlphaFoldDB" id="A0A975H5D1"/>
<dbReference type="PANTHER" id="PTHR30070">
    <property type="entry name" value="HEME EXPORTER PROTEIN B"/>
    <property type="match status" value="1"/>
</dbReference>
<evidence type="ECO:0000256" key="4">
    <source>
        <dbReference type="ARBA" id="ARBA00016452"/>
    </source>
</evidence>
<dbReference type="PIRSF" id="PIRSF002764">
    <property type="entry name" value="CcmB"/>
    <property type="match status" value="1"/>
</dbReference>
<dbReference type="EMBL" id="CP071796">
    <property type="protein sequence ID" value="QTD47251.1"/>
    <property type="molecule type" value="Genomic_DNA"/>
</dbReference>
<evidence type="ECO:0000256" key="6">
    <source>
        <dbReference type="ARBA" id="ARBA00022475"/>
    </source>
</evidence>
<feature type="transmembrane region" description="Helical" evidence="13">
    <location>
        <begin position="98"/>
        <end position="118"/>
    </location>
</feature>